<dbReference type="EMBL" id="LAZR01068205">
    <property type="protein sequence ID" value="KKK50071.1"/>
    <property type="molecule type" value="Genomic_DNA"/>
</dbReference>
<name>A0A0F8YPS1_9ZZZZ</name>
<accession>A0A0F8YPS1</accession>
<organism evidence="1">
    <name type="scientific">marine sediment metagenome</name>
    <dbReference type="NCBI Taxonomy" id="412755"/>
    <lineage>
        <taxon>unclassified sequences</taxon>
        <taxon>metagenomes</taxon>
        <taxon>ecological metagenomes</taxon>
    </lineage>
</organism>
<protein>
    <submittedName>
        <fullName evidence="1">Uncharacterized protein</fullName>
    </submittedName>
</protein>
<comment type="caution">
    <text evidence="1">The sequence shown here is derived from an EMBL/GenBank/DDBJ whole genome shotgun (WGS) entry which is preliminary data.</text>
</comment>
<dbReference type="AlphaFoldDB" id="A0A0F8YPS1"/>
<gene>
    <name evidence="1" type="ORF">LCGC14_3128690</name>
</gene>
<proteinExistence type="predicted"/>
<evidence type="ECO:0000313" key="1">
    <source>
        <dbReference type="EMBL" id="KKK50071.1"/>
    </source>
</evidence>
<sequence length="61" mass="7457">MITNKRLQQIIEDTLYLEIKNVNSREHLLLINDDITDYEKQFGFDLKMYRKCLIEMGKEYK</sequence>
<reference evidence="1" key="1">
    <citation type="journal article" date="2015" name="Nature">
        <title>Complex archaea that bridge the gap between prokaryotes and eukaryotes.</title>
        <authorList>
            <person name="Spang A."/>
            <person name="Saw J.H."/>
            <person name="Jorgensen S.L."/>
            <person name="Zaremba-Niedzwiedzka K."/>
            <person name="Martijn J."/>
            <person name="Lind A.E."/>
            <person name="van Eijk R."/>
            <person name="Schleper C."/>
            <person name="Guy L."/>
            <person name="Ettema T.J."/>
        </authorList>
    </citation>
    <scope>NUCLEOTIDE SEQUENCE</scope>
</reference>